<dbReference type="Proteomes" id="UP001430953">
    <property type="component" value="Unassembled WGS sequence"/>
</dbReference>
<reference evidence="2 3" key="1">
    <citation type="submission" date="2023-03" db="EMBL/GenBank/DDBJ databases">
        <title>High recombination rates correlate with genetic variation in Cardiocondyla obscurior ants.</title>
        <authorList>
            <person name="Errbii M."/>
        </authorList>
    </citation>
    <scope>NUCLEOTIDE SEQUENCE [LARGE SCALE GENOMIC DNA]</scope>
    <source>
        <strain evidence="2">Alpha-2009</strain>
        <tissue evidence="2">Whole body</tissue>
    </source>
</reference>
<organism evidence="2 3">
    <name type="scientific">Cardiocondyla obscurior</name>
    <dbReference type="NCBI Taxonomy" id="286306"/>
    <lineage>
        <taxon>Eukaryota</taxon>
        <taxon>Metazoa</taxon>
        <taxon>Ecdysozoa</taxon>
        <taxon>Arthropoda</taxon>
        <taxon>Hexapoda</taxon>
        <taxon>Insecta</taxon>
        <taxon>Pterygota</taxon>
        <taxon>Neoptera</taxon>
        <taxon>Endopterygota</taxon>
        <taxon>Hymenoptera</taxon>
        <taxon>Apocrita</taxon>
        <taxon>Aculeata</taxon>
        <taxon>Formicoidea</taxon>
        <taxon>Formicidae</taxon>
        <taxon>Myrmicinae</taxon>
        <taxon>Cardiocondyla</taxon>
    </lineage>
</organism>
<evidence type="ECO:0000313" key="3">
    <source>
        <dbReference type="Proteomes" id="UP001430953"/>
    </source>
</evidence>
<feature type="region of interest" description="Disordered" evidence="1">
    <location>
        <begin position="1"/>
        <end position="20"/>
    </location>
</feature>
<proteinExistence type="predicted"/>
<evidence type="ECO:0000256" key="1">
    <source>
        <dbReference type="SAM" id="MobiDB-lite"/>
    </source>
</evidence>
<gene>
    <name evidence="2" type="ORF">PUN28_010612</name>
</gene>
<dbReference type="AlphaFoldDB" id="A0AAW2FGN7"/>
<evidence type="ECO:0000313" key="2">
    <source>
        <dbReference type="EMBL" id="KAL0115134.1"/>
    </source>
</evidence>
<comment type="caution">
    <text evidence="2">The sequence shown here is derived from an EMBL/GenBank/DDBJ whole genome shotgun (WGS) entry which is preliminary data.</text>
</comment>
<name>A0AAW2FGN7_9HYME</name>
<accession>A0AAW2FGN7</accession>
<dbReference type="EMBL" id="JADYXP020000010">
    <property type="protein sequence ID" value="KAL0115134.1"/>
    <property type="molecule type" value="Genomic_DNA"/>
</dbReference>
<keyword evidence="3" id="KW-1185">Reference proteome</keyword>
<protein>
    <submittedName>
        <fullName evidence="2">Uncharacterized protein</fullName>
    </submittedName>
</protein>
<sequence length="109" mass="12554">MYVHKSVVRGDRSTRKIPRSKPVSCFPCANHAEFRTSFLGERSRGGVRPSSREAVALLIFGHRSAAASFFVREPRTRGRAILGWILKSIHPRRIRRRDRDSRREIEGAR</sequence>